<organism evidence="2 3">
    <name type="scientific">Methylocella silvestris</name>
    <dbReference type="NCBI Taxonomy" id="199596"/>
    <lineage>
        <taxon>Bacteria</taxon>
        <taxon>Pseudomonadati</taxon>
        <taxon>Pseudomonadota</taxon>
        <taxon>Alphaproteobacteria</taxon>
        <taxon>Hyphomicrobiales</taxon>
        <taxon>Beijerinckiaceae</taxon>
        <taxon>Methylocella</taxon>
    </lineage>
</organism>
<sequence>MTHITLIPADLFAAPARSLPDMRGAKAEPQPSLWDRLLRRPAPAPLSSPRGAVIETYEIAPGVLWFRTAARSGYRLSPRRQKALPRSMRTVDGWYEDITEWAAVAVVFANVFDQLPAGAEAGGRSLYELGKETLKNWRPEAYERWFETSLDMDEIWSLPVMQFHRLHADRWIALAAFGASDGPAVDARHSRQHVRAKRGGDPPYGAAMGAQRAELRRFSVEIGELHLERGKPFLVDPGRHPEITIEEDMILA</sequence>
<dbReference type="Proteomes" id="UP000236286">
    <property type="component" value="Unassembled WGS sequence"/>
</dbReference>
<feature type="domain" description="DUF7007" evidence="1">
    <location>
        <begin position="44"/>
        <end position="168"/>
    </location>
</feature>
<dbReference type="RefSeq" id="WP_102841721.1">
    <property type="nucleotide sequence ID" value="NZ_PDZR01000001.1"/>
</dbReference>
<dbReference type="EMBL" id="PDZR01000001">
    <property type="protein sequence ID" value="PNG27412.1"/>
    <property type="molecule type" value="Genomic_DNA"/>
</dbReference>
<gene>
    <name evidence="2" type="ORF">CR492_00210</name>
</gene>
<proteinExistence type="predicted"/>
<evidence type="ECO:0000313" key="2">
    <source>
        <dbReference type="EMBL" id="PNG27412.1"/>
    </source>
</evidence>
<protein>
    <recommendedName>
        <fullName evidence="1">DUF7007 domain-containing protein</fullName>
    </recommendedName>
</protein>
<evidence type="ECO:0000313" key="3">
    <source>
        <dbReference type="Proteomes" id="UP000236286"/>
    </source>
</evidence>
<reference evidence="2 3" key="1">
    <citation type="submission" date="2017-10" db="EMBL/GenBank/DDBJ databases">
        <title>Genome announcement of Methylocella silvestris TVC from permafrost.</title>
        <authorList>
            <person name="Wang J."/>
            <person name="Geng K."/>
            <person name="Ul-Haque F."/>
            <person name="Crombie A.T."/>
            <person name="Street L.E."/>
            <person name="Wookey P.A."/>
            <person name="Murrell J.C."/>
            <person name="Pratscher J."/>
        </authorList>
    </citation>
    <scope>NUCLEOTIDE SEQUENCE [LARGE SCALE GENOMIC DNA]</scope>
    <source>
        <strain evidence="2 3">TVC</strain>
    </source>
</reference>
<dbReference type="OrthoDB" id="5124200at2"/>
<accession>A0A2J7TKX1</accession>
<name>A0A2J7TKX1_METSI</name>
<dbReference type="Pfam" id="PF22653">
    <property type="entry name" value="DUF7007"/>
    <property type="match status" value="1"/>
</dbReference>
<dbReference type="InterPro" id="IPR054276">
    <property type="entry name" value="DUF7007"/>
</dbReference>
<evidence type="ECO:0000259" key="1">
    <source>
        <dbReference type="Pfam" id="PF22653"/>
    </source>
</evidence>
<dbReference type="AlphaFoldDB" id="A0A2J7TKX1"/>
<comment type="caution">
    <text evidence="2">The sequence shown here is derived from an EMBL/GenBank/DDBJ whole genome shotgun (WGS) entry which is preliminary data.</text>
</comment>